<dbReference type="GO" id="GO:0009229">
    <property type="term" value="P:thiamine diphosphate biosynthetic process"/>
    <property type="evidence" value="ECO:0007669"/>
    <property type="project" value="UniProtKB-UniRule"/>
</dbReference>
<feature type="domain" description="Thiazole synthase ThiG" evidence="10">
    <location>
        <begin position="4"/>
        <end position="247"/>
    </location>
</feature>
<dbReference type="InterPro" id="IPR008867">
    <property type="entry name" value="ThiG"/>
</dbReference>
<feature type="active site" description="Schiff-base intermediate with DXP" evidence="8">
    <location>
        <position position="95"/>
    </location>
</feature>
<evidence type="ECO:0000256" key="3">
    <source>
        <dbReference type="ARBA" id="ARBA00011960"/>
    </source>
</evidence>
<evidence type="ECO:0000256" key="7">
    <source>
        <dbReference type="ARBA" id="ARBA00049897"/>
    </source>
</evidence>
<evidence type="ECO:0000313" key="11">
    <source>
        <dbReference type="EMBL" id="NJP38077.1"/>
    </source>
</evidence>
<dbReference type="EMBL" id="JAATHJ010000016">
    <property type="protein sequence ID" value="NJP38077.1"/>
    <property type="molecule type" value="Genomic_DNA"/>
</dbReference>
<keyword evidence="12" id="KW-1185">Reference proteome</keyword>
<feature type="binding site" evidence="8">
    <location>
        <begin position="204"/>
        <end position="205"/>
    </location>
    <ligand>
        <name>1-deoxy-D-xylulose 5-phosphate</name>
        <dbReference type="ChEBI" id="CHEBI:57792"/>
    </ligand>
</feature>
<comment type="subunit">
    <text evidence="8">Homotetramer. Forms heterodimers with either ThiH or ThiS.</text>
</comment>
<dbReference type="GO" id="GO:1990107">
    <property type="term" value="F:thiazole synthase activity"/>
    <property type="evidence" value="ECO:0007669"/>
    <property type="project" value="UniProtKB-EC"/>
</dbReference>
<comment type="pathway">
    <text evidence="2 8">Cofactor biosynthesis; thiamine diphosphate biosynthesis.</text>
</comment>
<comment type="function">
    <text evidence="1 8">Catalyzes the rearrangement of 1-deoxy-D-xylulose 5-phosphate (DXP) to produce the thiazole phosphate moiety of thiamine. Sulfur is provided by the thiocarboxylate moiety of the carrier protein ThiS. In vitro, sulfur can be provided by H(2)S.</text>
</comment>
<evidence type="ECO:0000256" key="8">
    <source>
        <dbReference type="HAMAP-Rule" id="MF_00443"/>
    </source>
</evidence>
<evidence type="ECO:0000256" key="2">
    <source>
        <dbReference type="ARBA" id="ARBA00004948"/>
    </source>
</evidence>
<dbReference type="Proteomes" id="UP000752012">
    <property type="component" value="Unassembled WGS sequence"/>
</dbReference>
<dbReference type="InterPro" id="IPR013785">
    <property type="entry name" value="Aldolase_TIM"/>
</dbReference>
<dbReference type="PANTHER" id="PTHR34266:SF2">
    <property type="entry name" value="THIAZOLE SYNTHASE"/>
    <property type="match status" value="1"/>
</dbReference>
<evidence type="ECO:0000259" key="10">
    <source>
        <dbReference type="Pfam" id="PF05690"/>
    </source>
</evidence>
<keyword evidence="6 8" id="KW-0704">Schiff base</keyword>
<evidence type="ECO:0000256" key="9">
    <source>
        <dbReference type="SAM" id="MobiDB-lite"/>
    </source>
</evidence>
<dbReference type="AlphaFoldDB" id="A0A969TVG3"/>
<evidence type="ECO:0000256" key="4">
    <source>
        <dbReference type="ARBA" id="ARBA00022679"/>
    </source>
</evidence>
<dbReference type="Gene3D" id="3.20.20.70">
    <property type="entry name" value="Aldolase class I"/>
    <property type="match status" value="1"/>
</dbReference>
<dbReference type="RefSeq" id="WP_168007207.1">
    <property type="nucleotide sequence ID" value="NZ_JAATHJ010000016.1"/>
</dbReference>
<gene>
    <name evidence="8" type="primary">thiG</name>
    <name evidence="11" type="ORF">HCN83_10835</name>
</gene>
<keyword evidence="8" id="KW-0963">Cytoplasm</keyword>
<dbReference type="PANTHER" id="PTHR34266">
    <property type="entry name" value="THIAZOLE SYNTHASE"/>
    <property type="match status" value="1"/>
</dbReference>
<feature type="region of interest" description="Disordered" evidence="9">
    <location>
        <begin position="236"/>
        <end position="255"/>
    </location>
</feature>
<proteinExistence type="inferred from homology"/>
<evidence type="ECO:0000256" key="6">
    <source>
        <dbReference type="ARBA" id="ARBA00023270"/>
    </source>
</evidence>
<name>A0A969TVG3_9BACI</name>
<dbReference type="InterPro" id="IPR033983">
    <property type="entry name" value="Thiazole_synthase_ThiG"/>
</dbReference>
<dbReference type="Pfam" id="PF05690">
    <property type="entry name" value="ThiG"/>
    <property type="match status" value="1"/>
</dbReference>
<comment type="similarity">
    <text evidence="8">Belongs to the ThiG family.</text>
</comment>
<comment type="caution">
    <text evidence="11">The sequence shown here is derived from an EMBL/GenBank/DDBJ whole genome shotgun (WGS) entry which is preliminary data.</text>
</comment>
<organism evidence="11 12">
    <name type="scientific">Alkalicoccus luteus</name>
    <dbReference type="NCBI Taxonomy" id="1237094"/>
    <lineage>
        <taxon>Bacteria</taxon>
        <taxon>Bacillati</taxon>
        <taxon>Bacillota</taxon>
        <taxon>Bacilli</taxon>
        <taxon>Bacillales</taxon>
        <taxon>Bacillaceae</taxon>
        <taxon>Alkalicoccus</taxon>
    </lineage>
</organism>
<evidence type="ECO:0000256" key="5">
    <source>
        <dbReference type="ARBA" id="ARBA00022977"/>
    </source>
</evidence>
<dbReference type="HAMAP" id="MF_00443">
    <property type="entry name" value="ThiG"/>
    <property type="match status" value="1"/>
</dbReference>
<keyword evidence="5 8" id="KW-0784">Thiamine biosynthesis</keyword>
<evidence type="ECO:0000256" key="1">
    <source>
        <dbReference type="ARBA" id="ARBA00002834"/>
    </source>
</evidence>
<feature type="binding site" evidence="8">
    <location>
        <position position="156"/>
    </location>
    <ligand>
        <name>1-deoxy-D-xylulose 5-phosphate</name>
        <dbReference type="ChEBI" id="CHEBI:57792"/>
    </ligand>
</feature>
<dbReference type="EC" id="2.8.1.10" evidence="3 8"/>
<evidence type="ECO:0000313" key="12">
    <source>
        <dbReference type="Proteomes" id="UP000752012"/>
    </source>
</evidence>
<accession>A0A969TVG3</accession>
<dbReference type="GO" id="GO:0005737">
    <property type="term" value="C:cytoplasm"/>
    <property type="evidence" value="ECO:0007669"/>
    <property type="project" value="UniProtKB-SubCell"/>
</dbReference>
<feature type="binding site" evidence="8">
    <location>
        <begin position="182"/>
        <end position="183"/>
    </location>
    <ligand>
        <name>1-deoxy-D-xylulose 5-phosphate</name>
        <dbReference type="ChEBI" id="CHEBI:57792"/>
    </ligand>
</feature>
<sequence length="255" mass="26526">MLKLGDYQLQSRLMLGTGKYRNAEEQEAAVKASGTEVLTFAVRRIDLETADQDVFAGLDLDQYQMLPNTAGAATAEEAVRTAELARAAGLCDMVKVEVIGCSRTLMPDPVETLKASEQLLEKGFTVLAYTSDDIVLAKRLEAIGCHAVMPAASPIGSGLGILNPYNLKIITEELSCPIIVDAGLGGAADVCQAMELGADGVLLNSAVAGAEDPAKMAEAVRKACEAGRAGYEAGRIAKSASASASSPSAGMSRRS</sequence>
<keyword evidence="4 8" id="KW-0808">Transferase</keyword>
<reference evidence="11 12" key="1">
    <citation type="submission" date="2020-03" db="EMBL/GenBank/DDBJ databases">
        <title>Assessment of the enzymatic potential of alkaline-tolerant lipase obtained from Bacillus luteus H11 (technogenic soil) for the bioremediation of saline soils contaminated with petroleum substances.</title>
        <authorList>
            <person name="Kalwasinska A."/>
        </authorList>
    </citation>
    <scope>NUCLEOTIDE SEQUENCE [LARGE SCALE GENOMIC DNA]</scope>
    <source>
        <strain evidence="11 12">H11</strain>
    </source>
</reference>
<comment type="catalytic activity">
    <reaction evidence="7 8">
        <text>[ThiS sulfur-carrier protein]-C-terminal-Gly-aminoethanethioate + 2-iminoacetate + 1-deoxy-D-xylulose 5-phosphate = [ThiS sulfur-carrier protein]-C-terminal Gly-Gly + 2-[(2R,5Z)-2-carboxy-4-methylthiazol-5(2H)-ylidene]ethyl phosphate + 2 H2O + H(+)</text>
        <dbReference type="Rhea" id="RHEA:26297"/>
        <dbReference type="Rhea" id="RHEA-COMP:12909"/>
        <dbReference type="Rhea" id="RHEA-COMP:19908"/>
        <dbReference type="ChEBI" id="CHEBI:15377"/>
        <dbReference type="ChEBI" id="CHEBI:15378"/>
        <dbReference type="ChEBI" id="CHEBI:57792"/>
        <dbReference type="ChEBI" id="CHEBI:62899"/>
        <dbReference type="ChEBI" id="CHEBI:77846"/>
        <dbReference type="ChEBI" id="CHEBI:90778"/>
        <dbReference type="ChEBI" id="CHEBI:232372"/>
        <dbReference type="EC" id="2.8.1.10"/>
    </reaction>
</comment>
<dbReference type="SUPFAM" id="SSF110399">
    <property type="entry name" value="ThiG-like"/>
    <property type="match status" value="1"/>
</dbReference>
<comment type="subcellular location">
    <subcellularLocation>
        <location evidence="8">Cytoplasm</location>
    </subcellularLocation>
</comment>
<protein>
    <recommendedName>
        <fullName evidence="3 8">Thiazole synthase</fullName>
        <ecNumber evidence="3 8">2.8.1.10</ecNumber>
    </recommendedName>
</protein>